<evidence type="ECO:0000259" key="1">
    <source>
        <dbReference type="Pfam" id="PF17921"/>
    </source>
</evidence>
<feature type="domain" description="Integrase zinc-binding" evidence="1">
    <location>
        <begin position="60"/>
        <end position="97"/>
    </location>
</feature>
<dbReference type="AlphaFoldDB" id="A0A4Y2LYV0"/>
<dbReference type="FunFam" id="1.10.340.70:FF:000001">
    <property type="entry name" value="Retrovirus-related Pol polyprotein from transposon gypsy-like Protein"/>
    <property type="match status" value="1"/>
</dbReference>
<protein>
    <recommendedName>
        <fullName evidence="1">Integrase zinc-binding domain-containing protein</fullName>
    </recommendedName>
</protein>
<evidence type="ECO:0000313" key="3">
    <source>
        <dbReference type="Proteomes" id="UP000499080"/>
    </source>
</evidence>
<keyword evidence="3" id="KW-1185">Reference proteome</keyword>
<evidence type="ECO:0000313" key="2">
    <source>
        <dbReference type="EMBL" id="GBN19632.1"/>
    </source>
</evidence>
<comment type="caution">
    <text evidence="2">The sequence shown here is derived from an EMBL/GenBank/DDBJ whole genome shotgun (WGS) entry which is preliminary data.</text>
</comment>
<dbReference type="OrthoDB" id="115183at2759"/>
<dbReference type="InterPro" id="IPR041588">
    <property type="entry name" value="Integrase_H2C2"/>
</dbReference>
<accession>A0A4Y2LYV0</accession>
<proteinExistence type="predicted"/>
<sequence length="172" mass="20549">MEIIEEQLKDEDFRKIIHCFENDDKDVNHANWLEGRYLMNQGVLCRYSHDSENEEAQLIVPTHERDNILKEHHDSLNAAHYGSDGTYRRITKRYFWIAECKEVAEQQYLHKECGNRKRRRAPNYFPGDQVFFTTHHLSNAAKGRTTKFMPKRDGHIKCCFRHHGYRKDSHVC</sequence>
<dbReference type="EMBL" id="BGPR01006513">
    <property type="protein sequence ID" value="GBN19632.1"/>
    <property type="molecule type" value="Genomic_DNA"/>
</dbReference>
<organism evidence="2 3">
    <name type="scientific">Araneus ventricosus</name>
    <name type="common">Orbweaver spider</name>
    <name type="synonym">Epeira ventricosa</name>
    <dbReference type="NCBI Taxonomy" id="182803"/>
    <lineage>
        <taxon>Eukaryota</taxon>
        <taxon>Metazoa</taxon>
        <taxon>Ecdysozoa</taxon>
        <taxon>Arthropoda</taxon>
        <taxon>Chelicerata</taxon>
        <taxon>Arachnida</taxon>
        <taxon>Araneae</taxon>
        <taxon>Araneomorphae</taxon>
        <taxon>Entelegynae</taxon>
        <taxon>Araneoidea</taxon>
        <taxon>Araneidae</taxon>
        <taxon>Araneus</taxon>
    </lineage>
</organism>
<name>A0A4Y2LYV0_ARAVE</name>
<gene>
    <name evidence="2" type="ORF">AVEN_6787_1</name>
</gene>
<dbReference type="Proteomes" id="UP000499080">
    <property type="component" value="Unassembled WGS sequence"/>
</dbReference>
<reference evidence="2 3" key="1">
    <citation type="journal article" date="2019" name="Sci. Rep.">
        <title>Orb-weaving spider Araneus ventricosus genome elucidates the spidroin gene catalogue.</title>
        <authorList>
            <person name="Kono N."/>
            <person name="Nakamura H."/>
            <person name="Ohtoshi R."/>
            <person name="Moran D.A.P."/>
            <person name="Shinohara A."/>
            <person name="Yoshida Y."/>
            <person name="Fujiwara M."/>
            <person name="Mori M."/>
            <person name="Tomita M."/>
            <person name="Arakawa K."/>
        </authorList>
    </citation>
    <scope>NUCLEOTIDE SEQUENCE [LARGE SCALE GENOMIC DNA]</scope>
</reference>
<dbReference type="Gene3D" id="1.10.340.70">
    <property type="match status" value="1"/>
</dbReference>
<dbReference type="Pfam" id="PF17921">
    <property type="entry name" value="Integrase_H2C2"/>
    <property type="match status" value="1"/>
</dbReference>